<accession>A0ABR8ST51</accession>
<proteinExistence type="predicted"/>
<keyword evidence="2" id="KW-0547">Nucleotide-binding</keyword>
<evidence type="ECO:0000256" key="1">
    <source>
        <dbReference type="ARBA" id="ARBA00022448"/>
    </source>
</evidence>
<organism evidence="5 6">
    <name type="scientific">Paenibacillus gallinarum</name>
    <dbReference type="NCBI Taxonomy" id="2762232"/>
    <lineage>
        <taxon>Bacteria</taxon>
        <taxon>Bacillati</taxon>
        <taxon>Bacillota</taxon>
        <taxon>Bacilli</taxon>
        <taxon>Bacillales</taxon>
        <taxon>Paenibacillaceae</taxon>
        <taxon>Paenibacillus</taxon>
    </lineage>
</organism>
<keyword evidence="6" id="KW-1185">Reference proteome</keyword>
<feature type="domain" description="ABC transporter" evidence="4">
    <location>
        <begin position="11"/>
        <end position="244"/>
    </location>
</feature>
<dbReference type="Proteomes" id="UP000608071">
    <property type="component" value="Unassembled WGS sequence"/>
</dbReference>
<evidence type="ECO:0000313" key="6">
    <source>
        <dbReference type="Proteomes" id="UP000608071"/>
    </source>
</evidence>
<dbReference type="SMART" id="SM00382">
    <property type="entry name" value="AAA"/>
    <property type="match status" value="1"/>
</dbReference>
<evidence type="ECO:0000259" key="4">
    <source>
        <dbReference type="PROSITE" id="PS50893"/>
    </source>
</evidence>
<protein>
    <submittedName>
        <fullName evidence="5">ATP-binding cassette domain-containing protein</fullName>
    </submittedName>
</protein>
<dbReference type="PROSITE" id="PS50893">
    <property type="entry name" value="ABC_TRANSPORTER_2"/>
    <property type="match status" value="1"/>
</dbReference>
<dbReference type="Gene3D" id="3.40.50.300">
    <property type="entry name" value="P-loop containing nucleotide triphosphate hydrolases"/>
    <property type="match status" value="1"/>
</dbReference>
<name>A0ABR8ST51_9BACL</name>
<dbReference type="InterPro" id="IPR003439">
    <property type="entry name" value="ABC_transporter-like_ATP-bd"/>
</dbReference>
<gene>
    <name evidence="5" type="ORF">H9647_00520</name>
</gene>
<comment type="caution">
    <text evidence="5">The sequence shown here is derived from an EMBL/GenBank/DDBJ whole genome shotgun (WGS) entry which is preliminary data.</text>
</comment>
<evidence type="ECO:0000313" key="5">
    <source>
        <dbReference type="EMBL" id="MBD7966544.1"/>
    </source>
</evidence>
<dbReference type="InterPro" id="IPR017871">
    <property type="entry name" value="ABC_transporter-like_CS"/>
</dbReference>
<dbReference type="PANTHER" id="PTHR43423:SF1">
    <property type="entry name" value="ABC TRANSPORTER I FAMILY MEMBER 17"/>
    <property type="match status" value="1"/>
</dbReference>
<dbReference type="Pfam" id="PF00005">
    <property type="entry name" value="ABC_tran"/>
    <property type="match status" value="1"/>
</dbReference>
<sequence length="253" mass="28897">MKESIPLQPILRVENLRKKYVGLDRPWLFEQVTTDVYPNDRIALIGVSGQGKSTLLRILSRLDKHDDGVLEYSGVSYEQVDPREWRTHIGYVAQQAVMIEETVDDNLRLYSSLHQKTYNEELAHLLLEKVGLSTLDLTQNAKSLSGGEKQRIALVRSLLMQPEVLLLDEITASLDQGSKKRVEELLHDWADTHQTAMIWVTHDLEQARQVSNRVWFMAQGTLLHDQGSTEFFKYPADDEVARFLNAAGEGRNI</sequence>
<evidence type="ECO:0000256" key="2">
    <source>
        <dbReference type="ARBA" id="ARBA00022741"/>
    </source>
</evidence>
<dbReference type="InterPro" id="IPR027417">
    <property type="entry name" value="P-loop_NTPase"/>
</dbReference>
<dbReference type="InterPro" id="IPR003593">
    <property type="entry name" value="AAA+_ATPase"/>
</dbReference>
<dbReference type="SUPFAM" id="SSF52540">
    <property type="entry name" value="P-loop containing nucleoside triphosphate hydrolases"/>
    <property type="match status" value="1"/>
</dbReference>
<keyword evidence="3 5" id="KW-0067">ATP-binding</keyword>
<keyword evidence="1" id="KW-0813">Transport</keyword>
<reference evidence="5 6" key="1">
    <citation type="submission" date="2020-08" db="EMBL/GenBank/DDBJ databases">
        <title>A Genomic Blueprint of the Chicken Gut Microbiome.</title>
        <authorList>
            <person name="Gilroy R."/>
            <person name="Ravi A."/>
            <person name="Getino M."/>
            <person name="Pursley I."/>
            <person name="Horton D.L."/>
            <person name="Alikhan N.-F."/>
            <person name="Baker D."/>
            <person name="Gharbi K."/>
            <person name="Hall N."/>
            <person name="Watson M."/>
            <person name="Adriaenssens E.M."/>
            <person name="Foster-Nyarko E."/>
            <person name="Jarju S."/>
            <person name="Secka A."/>
            <person name="Antonio M."/>
            <person name="Oren A."/>
            <person name="Chaudhuri R."/>
            <person name="La Ragione R.M."/>
            <person name="Hildebrand F."/>
            <person name="Pallen M.J."/>
        </authorList>
    </citation>
    <scope>NUCLEOTIDE SEQUENCE [LARGE SCALE GENOMIC DNA]</scope>
    <source>
        <strain evidence="5 6">Sa2BVA9</strain>
    </source>
</reference>
<dbReference type="GO" id="GO:0005524">
    <property type="term" value="F:ATP binding"/>
    <property type="evidence" value="ECO:0007669"/>
    <property type="project" value="UniProtKB-KW"/>
</dbReference>
<dbReference type="PROSITE" id="PS00211">
    <property type="entry name" value="ABC_TRANSPORTER_1"/>
    <property type="match status" value="1"/>
</dbReference>
<dbReference type="EMBL" id="JACSQL010000001">
    <property type="protein sequence ID" value="MBD7966544.1"/>
    <property type="molecule type" value="Genomic_DNA"/>
</dbReference>
<dbReference type="PANTHER" id="PTHR43423">
    <property type="entry name" value="ABC TRANSPORTER I FAMILY MEMBER 17"/>
    <property type="match status" value="1"/>
</dbReference>
<evidence type="ECO:0000256" key="3">
    <source>
        <dbReference type="ARBA" id="ARBA00022840"/>
    </source>
</evidence>